<dbReference type="Proteomes" id="UP000320300">
    <property type="component" value="Unassembled WGS sequence"/>
</dbReference>
<proteinExistence type="predicted"/>
<evidence type="ECO:0000313" key="2">
    <source>
        <dbReference type="Proteomes" id="UP000320300"/>
    </source>
</evidence>
<organism evidence="1 2">
    <name type="scientific">Pedobacter westerhofensis</name>
    <dbReference type="NCBI Taxonomy" id="425512"/>
    <lineage>
        <taxon>Bacteria</taxon>
        <taxon>Pseudomonadati</taxon>
        <taxon>Bacteroidota</taxon>
        <taxon>Sphingobacteriia</taxon>
        <taxon>Sphingobacteriales</taxon>
        <taxon>Sphingobacteriaceae</taxon>
        <taxon>Pedobacter</taxon>
    </lineage>
</organism>
<dbReference type="InterPro" id="IPR019619">
    <property type="entry name" value="DUF2490"/>
</dbReference>
<dbReference type="OrthoDB" id="1118734at2"/>
<evidence type="ECO:0000313" key="1">
    <source>
        <dbReference type="EMBL" id="SMO87103.1"/>
    </source>
</evidence>
<accession>A0A521ET46</accession>
<dbReference type="RefSeq" id="WP_142529530.1">
    <property type="nucleotide sequence ID" value="NZ_CBCSJO010000009.1"/>
</dbReference>
<dbReference type="Pfam" id="PF10677">
    <property type="entry name" value="DUF2490"/>
    <property type="match status" value="1"/>
</dbReference>
<keyword evidence="2" id="KW-1185">Reference proteome</keyword>
<protein>
    <recommendedName>
        <fullName evidence="3">DUF2490 domain-containing protein</fullName>
    </recommendedName>
</protein>
<dbReference type="AlphaFoldDB" id="A0A521ET46"/>
<reference evidence="1 2" key="1">
    <citation type="submission" date="2017-05" db="EMBL/GenBank/DDBJ databases">
        <authorList>
            <person name="Varghese N."/>
            <person name="Submissions S."/>
        </authorList>
    </citation>
    <scope>NUCLEOTIDE SEQUENCE [LARGE SCALE GENOMIC DNA]</scope>
    <source>
        <strain evidence="1 2">DSM 19036</strain>
    </source>
</reference>
<gene>
    <name evidence="1" type="ORF">SAMN06265348_109109</name>
</gene>
<dbReference type="EMBL" id="FXTN01000009">
    <property type="protein sequence ID" value="SMO87103.1"/>
    <property type="molecule type" value="Genomic_DNA"/>
</dbReference>
<name>A0A521ET46_9SPHI</name>
<sequence>MNKNQAIKKLQLAPAITAVLIICCLTVSGQQNGAWFFLSHTQKLNKKFDILADVQLRSTDHLAYLSTVLLRTAFNYKLNKRQAVALGFAHKGDWEVEDSGKRYLPEQRIYQQYIQNFKLERIEMMIRARLEQRFVKEDSYQFSQRARLLLSAQVPLIADKDFTHGIYANLQDEVFLNVQNRENVNGSVLDQNRPYISAGYRLSKKMDIEFGYTRWLQREETGDRTAHIMQLMITTNL</sequence>
<evidence type="ECO:0008006" key="3">
    <source>
        <dbReference type="Google" id="ProtNLM"/>
    </source>
</evidence>